<evidence type="ECO:0000256" key="8">
    <source>
        <dbReference type="ARBA" id="ARBA00023136"/>
    </source>
</evidence>
<dbReference type="GO" id="GO:0005886">
    <property type="term" value="C:plasma membrane"/>
    <property type="evidence" value="ECO:0007669"/>
    <property type="project" value="UniProtKB-SubCell"/>
</dbReference>
<gene>
    <name evidence="11" type="ORF">Ga0061069_103102</name>
</gene>
<evidence type="ECO:0000313" key="11">
    <source>
        <dbReference type="EMBL" id="CUA95436.1"/>
    </source>
</evidence>
<protein>
    <submittedName>
        <fullName evidence="11">Type II secretion system protein C (GspC)</fullName>
    </submittedName>
</protein>
<keyword evidence="7" id="KW-1133">Transmembrane helix</keyword>
<keyword evidence="5" id="KW-0812">Transmembrane</keyword>
<keyword evidence="4" id="KW-0997">Cell inner membrane</keyword>
<keyword evidence="6" id="KW-0653">Protein transport</keyword>
<comment type="subcellular location">
    <subcellularLocation>
        <location evidence="1">Cell inner membrane</location>
    </subcellularLocation>
</comment>
<evidence type="ECO:0000256" key="1">
    <source>
        <dbReference type="ARBA" id="ARBA00004533"/>
    </source>
</evidence>
<keyword evidence="8" id="KW-0472">Membrane</keyword>
<proteinExistence type="predicted"/>
<keyword evidence="3" id="KW-1003">Cell membrane</keyword>
<dbReference type="EMBL" id="CYHF01000003">
    <property type="protein sequence ID" value="CUA95436.1"/>
    <property type="molecule type" value="Genomic_DNA"/>
</dbReference>
<dbReference type="GO" id="GO:0015031">
    <property type="term" value="P:protein transport"/>
    <property type="evidence" value="ECO:0007669"/>
    <property type="project" value="UniProtKB-KW"/>
</dbReference>
<evidence type="ECO:0000256" key="3">
    <source>
        <dbReference type="ARBA" id="ARBA00022475"/>
    </source>
</evidence>
<feature type="compositionally biased region" description="Pro residues" evidence="9">
    <location>
        <begin position="161"/>
        <end position="173"/>
    </location>
</feature>
<evidence type="ECO:0000256" key="7">
    <source>
        <dbReference type="ARBA" id="ARBA00022989"/>
    </source>
</evidence>
<evidence type="ECO:0000256" key="9">
    <source>
        <dbReference type="SAM" id="MobiDB-lite"/>
    </source>
</evidence>
<accession>A0A0K6HX75</accession>
<dbReference type="Pfam" id="PF11356">
    <property type="entry name" value="T2SSC"/>
    <property type="match status" value="1"/>
</dbReference>
<dbReference type="InterPro" id="IPR024961">
    <property type="entry name" value="T2SS_GspC_N"/>
</dbReference>
<feature type="region of interest" description="Disordered" evidence="9">
    <location>
        <begin position="145"/>
        <end position="188"/>
    </location>
</feature>
<organism evidence="11 12">
    <name type="scientific">Thiomonas bhubaneswarensis</name>
    <dbReference type="NCBI Taxonomy" id="339866"/>
    <lineage>
        <taxon>Bacteria</taxon>
        <taxon>Pseudomonadati</taxon>
        <taxon>Pseudomonadota</taxon>
        <taxon>Betaproteobacteria</taxon>
        <taxon>Burkholderiales</taxon>
        <taxon>Thiomonas</taxon>
    </lineage>
</organism>
<evidence type="ECO:0000256" key="2">
    <source>
        <dbReference type="ARBA" id="ARBA00022448"/>
    </source>
</evidence>
<evidence type="ECO:0000259" key="10">
    <source>
        <dbReference type="Pfam" id="PF11356"/>
    </source>
</evidence>
<dbReference type="Gene3D" id="2.30.30.830">
    <property type="match status" value="1"/>
</dbReference>
<reference evidence="12" key="1">
    <citation type="submission" date="2015-08" db="EMBL/GenBank/DDBJ databases">
        <authorList>
            <person name="Varghese N."/>
        </authorList>
    </citation>
    <scope>NUCLEOTIDE SEQUENCE [LARGE SCALE GENOMIC DNA]</scope>
    <source>
        <strain evidence="12">DSM 18181</strain>
    </source>
</reference>
<keyword evidence="2" id="KW-0813">Transport</keyword>
<dbReference type="AlphaFoldDB" id="A0A0K6HX75"/>
<sequence>MNSAYAYRSWQLAHLLAVLLAFACAALALTWALRLMASPQPVPADAQLIGALSPEQAAQQAARLFGAEPVGAASAAQAAPSRFRLYGVIAGGDSGAALIGVDGKPPRAVGVGEAVAPGVVLHATGYRVVWLDRDGSRLELKMDPQQASPAGFNPPGFARPQPFPQPTLAPPGIAPANIPAPARMDNEQ</sequence>
<name>A0A0K6HX75_9BURK</name>
<evidence type="ECO:0000256" key="6">
    <source>
        <dbReference type="ARBA" id="ARBA00022927"/>
    </source>
</evidence>
<dbReference type="Proteomes" id="UP000183649">
    <property type="component" value="Unassembled WGS sequence"/>
</dbReference>
<feature type="domain" description="Type II secretion system protein GspC N-terminal" evidence="10">
    <location>
        <begin position="19"/>
        <end position="141"/>
    </location>
</feature>
<dbReference type="RefSeq" id="WP_055449918.1">
    <property type="nucleotide sequence ID" value="NZ_CYHF01000003.1"/>
</dbReference>
<dbReference type="OrthoDB" id="9154044at2"/>
<evidence type="ECO:0000256" key="5">
    <source>
        <dbReference type="ARBA" id="ARBA00022692"/>
    </source>
</evidence>
<evidence type="ECO:0000256" key="4">
    <source>
        <dbReference type="ARBA" id="ARBA00022519"/>
    </source>
</evidence>
<dbReference type="STRING" id="339866.GCA_001418255_00982"/>
<evidence type="ECO:0000313" key="12">
    <source>
        <dbReference type="Proteomes" id="UP000183649"/>
    </source>
</evidence>
<keyword evidence="12" id="KW-1185">Reference proteome</keyword>